<feature type="transmembrane region" description="Helical" evidence="12">
    <location>
        <begin position="6"/>
        <end position="25"/>
    </location>
</feature>
<comment type="subcellular location">
    <subcellularLocation>
        <location evidence="1">Membrane</location>
        <topology evidence="1">Multi-pass membrane protein</topology>
    </subcellularLocation>
</comment>
<keyword evidence="3 12" id="KW-0812">Transmembrane</keyword>
<keyword evidence="9 12" id="KW-0472">Membrane</keyword>
<feature type="transmembrane region" description="Helical" evidence="12">
    <location>
        <begin position="37"/>
        <end position="57"/>
    </location>
</feature>
<dbReference type="Proteomes" id="UP001595556">
    <property type="component" value="Unassembled WGS sequence"/>
</dbReference>
<evidence type="ECO:0000256" key="12">
    <source>
        <dbReference type="SAM" id="Phobius"/>
    </source>
</evidence>
<reference evidence="14" key="1">
    <citation type="journal article" date="2019" name="Int. J. Syst. Evol. Microbiol.">
        <title>The Global Catalogue of Microorganisms (GCM) 10K type strain sequencing project: providing services to taxonomists for standard genome sequencing and annotation.</title>
        <authorList>
            <consortium name="The Broad Institute Genomics Platform"/>
            <consortium name="The Broad Institute Genome Sequencing Center for Infectious Disease"/>
            <person name="Wu L."/>
            <person name="Ma J."/>
        </authorList>
    </citation>
    <scope>NUCLEOTIDE SEQUENCE [LARGE SCALE GENOMIC DNA]</scope>
    <source>
        <strain evidence="14">KCTC 52168</strain>
    </source>
</reference>
<feature type="transmembrane region" description="Helical" evidence="12">
    <location>
        <begin position="141"/>
        <end position="160"/>
    </location>
</feature>
<comment type="pathway">
    <text evidence="11">Porphyrin-containing compound metabolism.</text>
</comment>
<feature type="transmembrane region" description="Helical" evidence="12">
    <location>
        <begin position="333"/>
        <end position="353"/>
    </location>
</feature>
<keyword evidence="5 12" id="KW-1133">Transmembrane helix</keyword>
<evidence type="ECO:0000313" key="13">
    <source>
        <dbReference type="EMBL" id="MFC3149218.1"/>
    </source>
</evidence>
<dbReference type="RefSeq" id="WP_377305812.1">
    <property type="nucleotide sequence ID" value="NZ_CP180191.1"/>
</dbReference>
<keyword evidence="7" id="KW-0408">Iron</keyword>
<dbReference type="EMBL" id="JBHRTI010000010">
    <property type="protein sequence ID" value="MFC3149218.1"/>
    <property type="molecule type" value="Genomic_DNA"/>
</dbReference>
<evidence type="ECO:0000256" key="4">
    <source>
        <dbReference type="ARBA" id="ARBA00022723"/>
    </source>
</evidence>
<dbReference type="PANTHER" id="PTHR35457:SF1">
    <property type="entry name" value="HEME A SYNTHASE"/>
    <property type="match status" value="1"/>
</dbReference>
<keyword evidence="14" id="KW-1185">Reference proteome</keyword>
<evidence type="ECO:0000256" key="9">
    <source>
        <dbReference type="ARBA" id="ARBA00023136"/>
    </source>
</evidence>
<dbReference type="Pfam" id="PF02628">
    <property type="entry name" value="COX15-CtaA"/>
    <property type="match status" value="1"/>
</dbReference>
<keyword evidence="4" id="KW-0479">Metal-binding</keyword>
<sequence>MKITEVIQLLFIGATVALIPLSILWFSKSAKTTQQRFSKLVAITLFFTLDLIMFGAFTRLTDSGLGCPDWPGCYGAESPFSAAKHIAEAYAAQPTGPVSFSKAWIEMLHRYFAKALGLLFIIIMVWAWVKRRELKQSPTLPTLLFFGVCLQGAFGAWTVTLKLMPIIVTIHLLGGNLLLAVTAWLWERQKPIQTMSAPTARLLPYAWFALVILFMQIALGGWVSTNYAALACLDFPLCQGKVIPPMDFANAYTLWRDLGETGAGTAIPFQALTAIHWVHRNFAFFVFAVMGYLAWRTWKEPALRNLSAWIVGMLAWQLVTGLTNIFMQWPLPVALVHNGGAAVLVLVTTLLVARMQIAARAGATANVDNPASAPARPAAVQ</sequence>
<evidence type="ECO:0000313" key="14">
    <source>
        <dbReference type="Proteomes" id="UP001595556"/>
    </source>
</evidence>
<dbReference type="PANTHER" id="PTHR35457">
    <property type="entry name" value="HEME A SYNTHASE"/>
    <property type="match status" value="1"/>
</dbReference>
<evidence type="ECO:0000256" key="8">
    <source>
        <dbReference type="ARBA" id="ARBA00023133"/>
    </source>
</evidence>
<protein>
    <submittedName>
        <fullName evidence="13">Heme A synthase</fullName>
    </submittedName>
</protein>
<keyword evidence="6" id="KW-0560">Oxidoreductase</keyword>
<evidence type="ECO:0000256" key="2">
    <source>
        <dbReference type="ARBA" id="ARBA00022475"/>
    </source>
</evidence>
<dbReference type="InterPro" id="IPR050450">
    <property type="entry name" value="COX15/CtaA_HemeA_synthase"/>
</dbReference>
<name>A0ABV7H8W5_9BURK</name>
<feature type="transmembrane region" description="Helical" evidence="12">
    <location>
        <begin position="307"/>
        <end position="327"/>
    </location>
</feature>
<dbReference type="InterPro" id="IPR003780">
    <property type="entry name" value="COX15/CtaA_fam"/>
</dbReference>
<keyword evidence="8" id="KW-0350">Heme biosynthesis</keyword>
<organism evidence="13 14">
    <name type="scientific">Piscinibacterium candidicorallinum</name>
    <dbReference type="NCBI Taxonomy" id="1793872"/>
    <lineage>
        <taxon>Bacteria</taxon>
        <taxon>Pseudomonadati</taxon>
        <taxon>Pseudomonadota</taxon>
        <taxon>Betaproteobacteria</taxon>
        <taxon>Burkholderiales</taxon>
        <taxon>Piscinibacterium</taxon>
    </lineage>
</organism>
<evidence type="ECO:0000256" key="7">
    <source>
        <dbReference type="ARBA" id="ARBA00023004"/>
    </source>
</evidence>
<proteinExistence type="predicted"/>
<feature type="transmembrane region" description="Helical" evidence="12">
    <location>
        <begin position="166"/>
        <end position="186"/>
    </location>
</feature>
<evidence type="ECO:0000256" key="5">
    <source>
        <dbReference type="ARBA" id="ARBA00022989"/>
    </source>
</evidence>
<comment type="caution">
    <text evidence="13">The sequence shown here is derived from an EMBL/GenBank/DDBJ whole genome shotgun (WGS) entry which is preliminary data.</text>
</comment>
<feature type="transmembrane region" description="Helical" evidence="12">
    <location>
        <begin position="111"/>
        <end position="129"/>
    </location>
</feature>
<evidence type="ECO:0000256" key="11">
    <source>
        <dbReference type="ARBA" id="ARBA00023444"/>
    </source>
</evidence>
<keyword evidence="10" id="KW-1015">Disulfide bond</keyword>
<feature type="transmembrane region" description="Helical" evidence="12">
    <location>
        <begin position="277"/>
        <end position="295"/>
    </location>
</feature>
<evidence type="ECO:0000256" key="10">
    <source>
        <dbReference type="ARBA" id="ARBA00023157"/>
    </source>
</evidence>
<accession>A0ABV7H8W5</accession>
<evidence type="ECO:0000256" key="3">
    <source>
        <dbReference type="ARBA" id="ARBA00022692"/>
    </source>
</evidence>
<keyword evidence="2" id="KW-1003">Cell membrane</keyword>
<gene>
    <name evidence="13" type="ORF">ACFOEN_16470</name>
</gene>
<evidence type="ECO:0000256" key="1">
    <source>
        <dbReference type="ARBA" id="ARBA00004141"/>
    </source>
</evidence>
<evidence type="ECO:0000256" key="6">
    <source>
        <dbReference type="ARBA" id="ARBA00023002"/>
    </source>
</evidence>
<feature type="transmembrane region" description="Helical" evidence="12">
    <location>
        <begin position="202"/>
        <end position="223"/>
    </location>
</feature>